<dbReference type="InterPro" id="IPR051402">
    <property type="entry name" value="KPR-Related"/>
</dbReference>
<evidence type="ECO:0000256" key="4">
    <source>
        <dbReference type="ARBA" id="ARBA00019465"/>
    </source>
</evidence>
<keyword evidence="6 9" id="KW-0560">Oxidoreductase</keyword>
<dbReference type="GO" id="GO:0015940">
    <property type="term" value="P:pantothenate biosynthetic process"/>
    <property type="evidence" value="ECO:0007669"/>
    <property type="project" value="UniProtKB-UniPathway"/>
</dbReference>
<keyword evidence="9" id="KW-0566">Pantothenate biosynthesis</keyword>
<dbReference type="AlphaFoldDB" id="A0A0F5IIS4"/>
<dbReference type="GO" id="GO:0008677">
    <property type="term" value="F:2-dehydropantoate 2-reductase activity"/>
    <property type="evidence" value="ECO:0007669"/>
    <property type="project" value="UniProtKB-EC"/>
</dbReference>
<organism evidence="12 13">
    <name type="scientific">Parabacteroides gordonii MS-1 = DSM 23371</name>
    <dbReference type="NCBI Taxonomy" id="1203610"/>
    <lineage>
        <taxon>Bacteria</taxon>
        <taxon>Pseudomonadati</taxon>
        <taxon>Bacteroidota</taxon>
        <taxon>Bacteroidia</taxon>
        <taxon>Bacteroidales</taxon>
        <taxon>Tannerellaceae</taxon>
        <taxon>Parabacteroides</taxon>
    </lineage>
</organism>
<dbReference type="InterPro" id="IPR013328">
    <property type="entry name" value="6PGD_dom2"/>
</dbReference>
<keyword evidence="5 9" id="KW-0521">NADP</keyword>
<dbReference type="InterPro" id="IPR003710">
    <property type="entry name" value="ApbA"/>
</dbReference>
<evidence type="ECO:0000256" key="6">
    <source>
        <dbReference type="ARBA" id="ARBA00023002"/>
    </source>
</evidence>
<evidence type="ECO:0000259" key="11">
    <source>
        <dbReference type="Pfam" id="PF08546"/>
    </source>
</evidence>
<dbReference type="EMBL" id="AQHW01000033">
    <property type="protein sequence ID" value="KKB45403.1"/>
    <property type="molecule type" value="Genomic_DNA"/>
</dbReference>
<dbReference type="InterPro" id="IPR008927">
    <property type="entry name" value="6-PGluconate_DH-like_C_sf"/>
</dbReference>
<proteinExistence type="inferred from homology"/>
<accession>A0A0F5IIS4</accession>
<comment type="function">
    <text evidence="9">Catalyzes the NADPH-dependent reduction of ketopantoate into pantoic acid.</text>
</comment>
<comment type="catalytic activity">
    <reaction evidence="8 9">
        <text>(R)-pantoate + NADP(+) = 2-dehydropantoate + NADPH + H(+)</text>
        <dbReference type="Rhea" id="RHEA:16233"/>
        <dbReference type="ChEBI" id="CHEBI:11561"/>
        <dbReference type="ChEBI" id="CHEBI:15378"/>
        <dbReference type="ChEBI" id="CHEBI:15980"/>
        <dbReference type="ChEBI" id="CHEBI:57783"/>
        <dbReference type="ChEBI" id="CHEBI:58349"/>
        <dbReference type="EC" id="1.1.1.169"/>
    </reaction>
</comment>
<comment type="caution">
    <text evidence="12">The sequence shown here is derived from an EMBL/GenBank/DDBJ whole genome shotgun (WGS) entry which is preliminary data.</text>
</comment>
<evidence type="ECO:0000256" key="2">
    <source>
        <dbReference type="ARBA" id="ARBA00007870"/>
    </source>
</evidence>
<comment type="pathway">
    <text evidence="1 9">Cofactor biosynthesis; (R)-pantothenate biosynthesis; (R)-pantoate from 3-methyl-2-oxobutanoate: step 2/2.</text>
</comment>
<dbReference type="InterPro" id="IPR013332">
    <property type="entry name" value="KPR_N"/>
</dbReference>
<comment type="similarity">
    <text evidence="2 9">Belongs to the ketopantoate reductase family.</text>
</comment>
<dbReference type="SUPFAM" id="SSF48179">
    <property type="entry name" value="6-phosphogluconate dehydrogenase C-terminal domain-like"/>
    <property type="match status" value="1"/>
</dbReference>
<dbReference type="Gene3D" id="1.10.1040.10">
    <property type="entry name" value="N-(1-d-carboxylethyl)-l-norvaline Dehydrogenase, domain 2"/>
    <property type="match status" value="1"/>
</dbReference>
<feature type="domain" description="Ketopantoate reductase N-terminal" evidence="10">
    <location>
        <begin position="6"/>
        <end position="158"/>
    </location>
</feature>
<dbReference type="InterPro" id="IPR036291">
    <property type="entry name" value="NAD(P)-bd_dom_sf"/>
</dbReference>
<dbReference type="UniPathway" id="UPA00028">
    <property type="reaction ID" value="UER00004"/>
</dbReference>
<evidence type="ECO:0000256" key="9">
    <source>
        <dbReference type="RuleBase" id="RU362068"/>
    </source>
</evidence>
<reference evidence="12 13" key="1">
    <citation type="submission" date="2013-04" db="EMBL/GenBank/DDBJ databases">
        <title>The Genome Sequence of Parabacteroides gordonii DSM 23371.</title>
        <authorList>
            <consortium name="The Broad Institute Genomics Platform"/>
            <person name="Earl A."/>
            <person name="Ward D."/>
            <person name="Feldgarden M."/>
            <person name="Gevers D."/>
            <person name="Martens E."/>
            <person name="Sakamoto M."/>
            <person name="Benno Y."/>
            <person name="Suzuki N."/>
            <person name="Matsunaga N."/>
            <person name="Koshihara K."/>
            <person name="Seki M."/>
            <person name="Komiya H."/>
            <person name="Walker B."/>
            <person name="Young S."/>
            <person name="Zeng Q."/>
            <person name="Gargeya S."/>
            <person name="Fitzgerald M."/>
            <person name="Haas B."/>
            <person name="Abouelleil A."/>
            <person name="Allen A.W."/>
            <person name="Alvarado L."/>
            <person name="Arachchi H.M."/>
            <person name="Berlin A.M."/>
            <person name="Chapman S.B."/>
            <person name="Gainer-Dewar J."/>
            <person name="Goldberg J."/>
            <person name="Griggs A."/>
            <person name="Gujja S."/>
            <person name="Hansen M."/>
            <person name="Howarth C."/>
            <person name="Imamovic A."/>
            <person name="Ireland A."/>
            <person name="Larimer J."/>
            <person name="McCowan C."/>
            <person name="Murphy C."/>
            <person name="Pearson M."/>
            <person name="Poon T.W."/>
            <person name="Priest M."/>
            <person name="Roberts A."/>
            <person name="Saif S."/>
            <person name="Shea T."/>
            <person name="Sisk P."/>
            <person name="Sykes S."/>
            <person name="Wortman J."/>
            <person name="Nusbaum C."/>
            <person name="Birren B."/>
        </authorList>
    </citation>
    <scope>NUCLEOTIDE SEQUENCE [LARGE SCALE GENOMIC DNA]</scope>
    <source>
        <strain evidence="12 13">MS-1</strain>
    </source>
</reference>
<feature type="domain" description="Ketopantoate reductase C-terminal" evidence="11">
    <location>
        <begin position="185"/>
        <end position="301"/>
    </location>
</feature>
<dbReference type="HOGENOM" id="CLU_031468_6_0_10"/>
<evidence type="ECO:0000256" key="5">
    <source>
        <dbReference type="ARBA" id="ARBA00022857"/>
    </source>
</evidence>
<protein>
    <recommendedName>
        <fullName evidence="4 9">2-dehydropantoate 2-reductase</fullName>
        <ecNumber evidence="3 9">1.1.1.169</ecNumber>
    </recommendedName>
    <alternativeName>
        <fullName evidence="7 9">Ketopantoate reductase</fullName>
    </alternativeName>
</protein>
<name>A0A0F5IIS4_9BACT</name>
<dbReference type="GO" id="GO:0005737">
    <property type="term" value="C:cytoplasm"/>
    <property type="evidence" value="ECO:0007669"/>
    <property type="project" value="TreeGrafter"/>
</dbReference>
<dbReference type="PANTHER" id="PTHR21708">
    <property type="entry name" value="PROBABLE 2-DEHYDROPANTOATE 2-REDUCTASE"/>
    <property type="match status" value="1"/>
</dbReference>
<dbReference type="Pfam" id="PF08546">
    <property type="entry name" value="ApbA_C"/>
    <property type="match status" value="1"/>
</dbReference>
<sequence length="313" mass="35168">MSKVKIAISGIGAVGGYYGGSLAAYYENNDDVDIFFISRGKNLEAIKENGLQIKKSYRRITTRPTLATDNPAEIGPVDYLFLCTKSYDLEDNVKHLAPVIGSNTVIIPLLNGADITERIQQMVPANKVWKGCVYIGARLVSPGHVEKFTLKDRLFFGSNYEDWEHQYTLRNILHRARIAVTNPDDIDKEIWKKFFMISTAATITSYFNEPINDVIENHNDFFITLGYELKSVAEAKGIELPDDIVFSSIQSQKMMPNGSTTSMHSDFRKGSQTEVETLTGYVVREAKALGISVPTYQFMYKGLTQFPYPGRSI</sequence>
<gene>
    <name evidence="12" type="ORF">HMPREF1536_05420</name>
</gene>
<evidence type="ECO:0000256" key="7">
    <source>
        <dbReference type="ARBA" id="ARBA00032024"/>
    </source>
</evidence>
<evidence type="ECO:0000256" key="8">
    <source>
        <dbReference type="ARBA" id="ARBA00048793"/>
    </source>
</evidence>
<dbReference type="NCBIfam" id="TIGR00745">
    <property type="entry name" value="apbA_panE"/>
    <property type="match status" value="1"/>
</dbReference>
<dbReference type="InterPro" id="IPR013752">
    <property type="entry name" value="KPA_reductase"/>
</dbReference>
<dbReference type="PATRIC" id="fig|1203610.3.peg.5534"/>
<dbReference type="Gene3D" id="3.40.50.720">
    <property type="entry name" value="NAD(P)-binding Rossmann-like Domain"/>
    <property type="match status" value="1"/>
</dbReference>
<dbReference type="Proteomes" id="UP000033035">
    <property type="component" value="Unassembled WGS sequence"/>
</dbReference>
<dbReference type="RefSeq" id="WP_028728919.1">
    <property type="nucleotide sequence ID" value="NZ_AUAE01000044.1"/>
</dbReference>
<evidence type="ECO:0000313" key="12">
    <source>
        <dbReference type="EMBL" id="KKB45403.1"/>
    </source>
</evidence>
<dbReference type="PANTHER" id="PTHR21708:SF26">
    <property type="entry name" value="2-DEHYDROPANTOATE 2-REDUCTASE"/>
    <property type="match status" value="1"/>
</dbReference>
<evidence type="ECO:0000256" key="3">
    <source>
        <dbReference type="ARBA" id="ARBA00013014"/>
    </source>
</evidence>
<evidence type="ECO:0000256" key="1">
    <source>
        <dbReference type="ARBA" id="ARBA00004994"/>
    </source>
</evidence>
<dbReference type="EC" id="1.1.1.169" evidence="3 9"/>
<keyword evidence="13" id="KW-1185">Reference proteome</keyword>
<dbReference type="Pfam" id="PF02558">
    <property type="entry name" value="ApbA"/>
    <property type="match status" value="1"/>
</dbReference>
<dbReference type="SUPFAM" id="SSF51735">
    <property type="entry name" value="NAD(P)-binding Rossmann-fold domains"/>
    <property type="match status" value="1"/>
</dbReference>
<evidence type="ECO:0000259" key="10">
    <source>
        <dbReference type="Pfam" id="PF02558"/>
    </source>
</evidence>
<evidence type="ECO:0000313" key="13">
    <source>
        <dbReference type="Proteomes" id="UP000033035"/>
    </source>
</evidence>
<dbReference type="STRING" id="1203610.HMPREF1536_05420"/>